<dbReference type="PANTHER" id="PTHR34610">
    <property type="entry name" value="SSL7007 PROTEIN"/>
    <property type="match status" value="1"/>
</dbReference>
<organism evidence="2 3">
    <name type="scientific">Entotheonella factor</name>
    <dbReference type="NCBI Taxonomy" id="1429438"/>
    <lineage>
        <taxon>Bacteria</taxon>
        <taxon>Pseudomonadati</taxon>
        <taxon>Nitrospinota/Tectimicrobiota group</taxon>
        <taxon>Candidatus Tectimicrobiota</taxon>
        <taxon>Candidatus Entotheonellia</taxon>
        <taxon>Candidatus Entotheonellales</taxon>
        <taxon>Candidatus Entotheonellaceae</taxon>
        <taxon>Candidatus Entotheonella</taxon>
    </lineage>
</organism>
<dbReference type="Pfam" id="PF13470">
    <property type="entry name" value="PIN_3"/>
    <property type="match status" value="1"/>
</dbReference>
<comment type="caution">
    <text evidence="2">The sequence shown here is derived from an EMBL/GenBank/DDBJ whole genome shotgun (WGS) entry which is preliminary data.</text>
</comment>
<dbReference type="AlphaFoldDB" id="W4LHJ3"/>
<protein>
    <recommendedName>
        <fullName evidence="1">PIN domain-containing protein</fullName>
    </recommendedName>
</protein>
<dbReference type="SUPFAM" id="SSF88723">
    <property type="entry name" value="PIN domain-like"/>
    <property type="match status" value="1"/>
</dbReference>
<evidence type="ECO:0000259" key="1">
    <source>
        <dbReference type="Pfam" id="PF13470"/>
    </source>
</evidence>
<evidence type="ECO:0000313" key="3">
    <source>
        <dbReference type="Proteomes" id="UP000019141"/>
    </source>
</evidence>
<dbReference type="InterPro" id="IPR029060">
    <property type="entry name" value="PIN-like_dom_sf"/>
</dbReference>
<dbReference type="InterPro" id="IPR002716">
    <property type="entry name" value="PIN_dom"/>
</dbReference>
<name>W4LHJ3_ENTF1</name>
<feature type="domain" description="PIN" evidence="1">
    <location>
        <begin position="3"/>
        <end position="116"/>
    </location>
</feature>
<dbReference type="HOGENOM" id="CLU_116617_2_0_7"/>
<sequence>MMKVAFDTDVIIAARRSRSGASYALLRALRAGQIEAVASVPMMLEYEAVLMRPEQRQAMGMSVEEVGRFLDALARLLTPVVPYFLWRPRLRDPDDEMVLEAAVNSGADAIVTFNKRHFLPEATQFHLDILTPGEALWQLRRS</sequence>
<dbReference type="PANTHER" id="PTHR34610:SF3">
    <property type="entry name" value="SSL7007 PROTEIN"/>
    <property type="match status" value="1"/>
</dbReference>
<proteinExistence type="predicted"/>
<keyword evidence="3" id="KW-1185">Reference proteome</keyword>
<dbReference type="NCBIfam" id="TIGR00305">
    <property type="entry name" value="putative toxin-antitoxin system toxin component, PIN family"/>
    <property type="match status" value="1"/>
</dbReference>
<dbReference type="InterPro" id="IPR002850">
    <property type="entry name" value="PIN_toxin-like"/>
</dbReference>
<dbReference type="EMBL" id="AZHW01000744">
    <property type="protein sequence ID" value="ETW96776.1"/>
    <property type="molecule type" value="Genomic_DNA"/>
</dbReference>
<accession>W4LHJ3</accession>
<evidence type="ECO:0000313" key="2">
    <source>
        <dbReference type="EMBL" id="ETW96776.1"/>
    </source>
</evidence>
<reference evidence="2 3" key="1">
    <citation type="journal article" date="2014" name="Nature">
        <title>An environmental bacterial taxon with a large and distinct metabolic repertoire.</title>
        <authorList>
            <person name="Wilson M.C."/>
            <person name="Mori T."/>
            <person name="Ruckert C."/>
            <person name="Uria A.R."/>
            <person name="Helf M.J."/>
            <person name="Takada K."/>
            <person name="Gernert C."/>
            <person name="Steffens U.A."/>
            <person name="Heycke N."/>
            <person name="Schmitt S."/>
            <person name="Rinke C."/>
            <person name="Helfrich E.J."/>
            <person name="Brachmann A.O."/>
            <person name="Gurgui C."/>
            <person name="Wakimoto T."/>
            <person name="Kracht M."/>
            <person name="Crusemann M."/>
            <person name="Hentschel U."/>
            <person name="Abe I."/>
            <person name="Matsunaga S."/>
            <person name="Kalinowski J."/>
            <person name="Takeyama H."/>
            <person name="Piel J."/>
        </authorList>
    </citation>
    <scope>NUCLEOTIDE SEQUENCE [LARGE SCALE GENOMIC DNA]</scope>
    <source>
        <strain evidence="3">TSY1</strain>
    </source>
</reference>
<gene>
    <name evidence="2" type="ORF">ETSY1_25275</name>
</gene>
<dbReference type="Proteomes" id="UP000019141">
    <property type="component" value="Unassembled WGS sequence"/>
</dbReference>